<reference evidence="1 2" key="1">
    <citation type="submission" date="2022-12" db="EMBL/GenBank/DDBJ databases">
        <title>Chromosome-level genome of Tegillarca granosa.</title>
        <authorList>
            <person name="Kim J."/>
        </authorList>
    </citation>
    <scope>NUCLEOTIDE SEQUENCE [LARGE SCALE GENOMIC DNA]</scope>
    <source>
        <strain evidence="1">Teg-2019</strain>
        <tissue evidence="1">Adductor muscle</tissue>
    </source>
</reference>
<protein>
    <submittedName>
        <fullName evidence="1">Uncharacterized protein</fullName>
    </submittedName>
</protein>
<sequence length="148" mass="16138">MCETHVVRKCAEDSILIQNYTDSTDCCSKNYECVCNPSKCKVEACAAGFENVLHHQAEGIPGACCDQFVCTRSDNERIIKCSNQDEISSFCIGLNPCLPSSVLCPWTREKECPSDSIKLPSVTTEDGCCYQPQGGTVGINASKDKIIL</sequence>
<evidence type="ECO:0000313" key="1">
    <source>
        <dbReference type="EMBL" id="KAJ8309125.1"/>
    </source>
</evidence>
<gene>
    <name evidence="1" type="ORF">KUTeg_013999</name>
</gene>
<organism evidence="1 2">
    <name type="scientific">Tegillarca granosa</name>
    <name type="common">Malaysian cockle</name>
    <name type="synonym">Anadara granosa</name>
    <dbReference type="NCBI Taxonomy" id="220873"/>
    <lineage>
        <taxon>Eukaryota</taxon>
        <taxon>Metazoa</taxon>
        <taxon>Spiralia</taxon>
        <taxon>Lophotrochozoa</taxon>
        <taxon>Mollusca</taxon>
        <taxon>Bivalvia</taxon>
        <taxon>Autobranchia</taxon>
        <taxon>Pteriomorphia</taxon>
        <taxon>Arcoida</taxon>
        <taxon>Arcoidea</taxon>
        <taxon>Arcidae</taxon>
        <taxon>Tegillarca</taxon>
    </lineage>
</organism>
<evidence type="ECO:0000313" key="2">
    <source>
        <dbReference type="Proteomes" id="UP001217089"/>
    </source>
</evidence>
<accession>A0ABQ9EVB8</accession>
<name>A0ABQ9EVB8_TEGGR</name>
<proteinExistence type="predicted"/>
<keyword evidence="2" id="KW-1185">Reference proteome</keyword>
<dbReference type="Proteomes" id="UP001217089">
    <property type="component" value="Unassembled WGS sequence"/>
</dbReference>
<comment type="caution">
    <text evidence="1">The sequence shown here is derived from an EMBL/GenBank/DDBJ whole genome shotgun (WGS) entry which is preliminary data.</text>
</comment>
<dbReference type="EMBL" id="JARBDR010000657">
    <property type="protein sequence ID" value="KAJ8309125.1"/>
    <property type="molecule type" value="Genomic_DNA"/>
</dbReference>